<comment type="caution">
    <text evidence="1">The sequence shown here is derived from an EMBL/GenBank/DDBJ whole genome shotgun (WGS) entry which is preliminary data.</text>
</comment>
<proteinExistence type="predicted"/>
<dbReference type="EMBL" id="BGPR01009817">
    <property type="protein sequence ID" value="GBN42463.1"/>
    <property type="molecule type" value="Genomic_DNA"/>
</dbReference>
<keyword evidence="2" id="KW-1185">Reference proteome</keyword>
<name>A0A4Y2NUC0_ARAVE</name>
<evidence type="ECO:0000313" key="1">
    <source>
        <dbReference type="EMBL" id="GBN42463.1"/>
    </source>
</evidence>
<gene>
    <name evidence="1" type="ORF">AVEN_85947_1</name>
</gene>
<protein>
    <submittedName>
        <fullName evidence="1">Uncharacterized protein</fullName>
    </submittedName>
</protein>
<reference evidence="1 2" key="1">
    <citation type="journal article" date="2019" name="Sci. Rep.">
        <title>Orb-weaving spider Araneus ventricosus genome elucidates the spidroin gene catalogue.</title>
        <authorList>
            <person name="Kono N."/>
            <person name="Nakamura H."/>
            <person name="Ohtoshi R."/>
            <person name="Moran D.A.P."/>
            <person name="Shinohara A."/>
            <person name="Yoshida Y."/>
            <person name="Fujiwara M."/>
            <person name="Mori M."/>
            <person name="Tomita M."/>
            <person name="Arakawa K."/>
        </authorList>
    </citation>
    <scope>NUCLEOTIDE SEQUENCE [LARGE SCALE GENOMIC DNA]</scope>
</reference>
<accession>A0A4Y2NUC0</accession>
<organism evidence="1 2">
    <name type="scientific">Araneus ventricosus</name>
    <name type="common">Orbweaver spider</name>
    <name type="synonym">Epeira ventricosa</name>
    <dbReference type="NCBI Taxonomy" id="182803"/>
    <lineage>
        <taxon>Eukaryota</taxon>
        <taxon>Metazoa</taxon>
        <taxon>Ecdysozoa</taxon>
        <taxon>Arthropoda</taxon>
        <taxon>Chelicerata</taxon>
        <taxon>Arachnida</taxon>
        <taxon>Araneae</taxon>
        <taxon>Araneomorphae</taxon>
        <taxon>Entelegynae</taxon>
        <taxon>Araneoidea</taxon>
        <taxon>Araneidae</taxon>
        <taxon>Araneus</taxon>
    </lineage>
</organism>
<evidence type="ECO:0000313" key="2">
    <source>
        <dbReference type="Proteomes" id="UP000499080"/>
    </source>
</evidence>
<dbReference type="AlphaFoldDB" id="A0A4Y2NUC0"/>
<sequence length="98" mass="10640">MHSLFRSALVWRKYAGTIQTISHSGESGQQGECTTSSQPGRSRLLCLLFRCSCQAKITFFLSTGGCTLSEQDDSTIQRRIGTPREANRATARGAKAGV</sequence>
<dbReference type="Proteomes" id="UP000499080">
    <property type="component" value="Unassembled WGS sequence"/>
</dbReference>